<name>A0A839K1X2_9FIRM</name>
<dbReference type="EMBL" id="JACEGA010000001">
    <property type="protein sequence ID" value="MBB2183202.1"/>
    <property type="molecule type" value="Genomic_DNA"/>
</dbReference>
<dbReference type="Proteomes" id="UP000574276">
    <property type="component" value="Unassembled WGS sequence"/>
</dbReference>
<dbReference type="PANTHER" id="PTHR34071:SF2">
    <property type="entry name" value="FLAVIN-NUCLEOTIDE-BINDING PROTEIN"/>
    <property type="match status" value="1"/>
</dbReference>
<sequence length="157" mass="18075">MRRKDREVSNISDMVDIIKKCDVCRIALFDEGYPYIIPLNFGILYKKEQIGFYFHCAKEGKKISLIKSNPNVGFELDCSHQLLEGVNACDYSMEYESICGNGTITILPADQKVEALTILMKQYSERDNFTFDQRYLDAVEVLQLKVNQITGKRLKKS</sequence>
<dbReference type="PANTHER" id="PTHR34071">
    <property type="entry name" value="5-NITROIMIDAZOLE ANTIBIOTICS RESISTANCE PROTEIN, NIMA-FAMILY-RELATED PROTEIN-RELATED"/>
    <property type="match status" value="1"/>
</dbReference>
<dbReference type="SUPFAM" id="SSF50475">
    <property type="entry name" value="FMN-binding split barrel"/>
    <property type="match status" value="1"/>
</dbReference>
<proteinExistence type="predicted"/>
<evidence type="ECO:0000313" key="2">
    <source>
        <dbReference type="Proteomes" id="UP000574276"/>
    </source>
</evidence>
<gene>
    <name evidence="1" type="ORF">H0486_09955</name>
</gene>
<reference evidence="1 2" key="1">
    <citation type="submission" date="2020-07" db="EMBL/GenBank/DDBJ databases">
        <title>Characterization and genome sequencing of isolate MD1, a novel member within the family Lachnospiraceae.</title>
        <authorList>
            <person name="Rettenmaier R."/>
            <person name="Di Bello L."/>
            <person name="Zinser C."/>
            <person name="Scheitz K."/>
            <person name="Liebl W."/>
            <person name="Zverlov V."/>
        </authorList>
    </citation>
    <scope>NUCLEOTIDE SEQUENCE [LARGE SCALE GENOMIC DNA]</scope>
    <source>
        <strain evidence="1 2">MD1</strain>
    </source>
</reference>
<accession>A0A839K1X2</accession>
<keyword evidence="2" id="KW-1185">Reference proteome</keyword>
<dbReference type="InterPro" id="IPR012349">
    <property type="entry name" value="Split_barrel_FMN-bd"/>
</dbReference>
<dbReference type="Gene3D" id="2.30.110.10">
    <property type="entry name" value="Electron Transport, Fmn-binding Protein, Chain A"/>
    <property type="match status" value="1"/>
</dbReference>
<organism evidence="1 2">
    <name type="scientific">Variimorphobacter saccharofermentans</name>
    <dbReference type="NCBI Taxonomy" id="2755051"/>
    <lineage>
        <taxon>Bacteria</taxon>
        <taxon>Bacillati</taxon>
        <taxon>Bacillota</taxon>
        <taxon>Clostridia</taxon>
        <taxon>Lachnospirales</taxon>
        <taxon>Lachnospiraceae</taxon>
        <taxon>Variimorphobacter</taxon>
    </lineage>
</organism>
<dbReference type="AlphaFoldDB" id="A0A839K1X2"/>
<comment type="caution">
    <text evidence="1">The sequence shown here is derived from an EMBL/GenBank/DDBJ whole genome shotgun (WGS) entry which is preliminary data.</text>
</comment>
<evidence type="ECO:0000313" key="1">
    <source>
        <dbReference type="EMBL" id="MBB2183202.1"/>
    </source>
</evidence>
<dbReference type="InterPro" id="IPR024747">
    <property type="entry name" value="Pyridox_Oxase-rel"/>
</dbReference>
<dbReference type="RefSeq" id="WP_228352881.1">
    <property type="nucleotide sequence ID" value="NZ_JACEGA010000001.1"/>
</dbReference>
<dbReference type="Pfam" id="PF12900">
    <property type="entry name" value="Pyridox_ox_2"/>
    <property type="match status" value="1"/>
</dbReference>
<protein>
    <submittedName>
        <fullName evidence="1">Pyridoxamine 5'-phosphate oxidase family protein</fullName>
    </submittedName>
</protein>